<evidence type="ECO:0000313" key="1">
    <source>
        <dbReference type="EMBL" id="GHM59912.1"/>
    </source>
</evidence>
<reference evidence="1 2" key="1">
    <citation type="journal article" date="2021" name="Microb. Ecol.">
        <title>Candidatus Mesenet longicola: Novel Endosymbionts of Brontispa longissima that Induce Cytoplasmic Incompatibility.</title>
        <authorList>
            <person name="Takano S."/>
            <person name="Gotoh Y."/>
            <person name="Hayashi T."/>
        </authorList>
    </citation>
    <scope>NUCLEOTIDE SEQUENCE [LARGE SCALE GENOMIC DNA]</scope>
    <source>
        <strain evidence="1">L5</strain>
    </source>
</reference>
<evidence type="ECO:0000313" key="2">
    <source>
        <dbReference type="Proteomes" id="UP000637906"/>
    </source>
</evidence>
<protein>
    <submittedName>
        <fullName evidence="1">Uncharacterized protein</fullName>
    </submittedName>
</protein>
<dbReference type="Proteomes" id="UP000637906">
    <property type="component" value="Unassembled WGS sequence"/>
</dbReference>
<sequence length="74" mass="8428">MAQARISVTFNPETSQHLAKLADVTKLSVQELAERLIQEAIELEEEDIALSKIANERDVEGVEIVDYKDVKWRC</sequence>
<accession>A0A8J3MN74</accession>
<dbReference type="AlphaFoldDB" id="A0A8J3MN74"/>
<gene>
    <name evidence="1" type="ORF">sL5_09050</name>
</gene>
<organism evidence="1 2">
    <name type="scientific">Candidatus Mesenet longicola</name>
    <dbReference type="NCBI Taxonomy" id="1892558"/>
    <lineage>
        <taxon>Bacteria</taxon>
        <taxon>Pseudomonadati</taxon>
        <taxon>Pseudomonadota</taxon>
        <taxon>Alphaproteobacteria</taxon>
        <taxon>Rickettsiales</taxon>
        <taxon>Anaplasmataceae</taxon>
        <taxon>Candidatus Mesenet</taxon>
    </lineage>
</organism>
<name>A0A8J3MN74_9RICK</name>
<comment type="caution">
    <text evidence="1">The sequence shown here is derived from an EMBL/GenBank/DDBJ whole genome shotgun (WGS) entry which is preliminary data.</text>
</comment>
<dbReference type="EMBL" id="BNGU01000046">
    <property type="protein sequence ID" value="GHM59912.1"/>
    <property type="molecule type" value="Genomic_DNA"/>
</dbReference>
<keyword evidence="2" id="KW-1185">Reference proteome</keyword>
<proteinExistence type="predicted"/>